<keyword evidence="5" id="KW-1185">Reference proteome</keyword>
<dbReference type="InterPro" id="IPR052057">
    <property type="entry name" value="IS150/IS1296_orfA-like"/>
</dbReference>
<dbReference type="Proteomes" id="UP000321893">
    <property type="component" value="Unassembled WGS sequence"/>
</dbReference>
<gene>
    <name evidence="4" type="ORF">LKE01_23370</name>
</gene>
<evidence type="ECO:0000313" key="4">
    <source>
        <dbReference type="EMBL" id="GEL29517.1"/>
    </source>
</evidence>
<evidence type="ECO:0000313" key="5">
    <source>
        <dbReference type="Proteomes" id="UP000321893"/>
    </source>
</evidence>
<feature type="region of interest" description="Disordered" evidence="2">
    <location>
        <begin position="106"/>
        <end position="142"/>
    </location>
</feature>
<dbReference type="InterPro" id="IPR055247">
    <property type="entry name" value="InsJ-like_HTH"/>
</dbReference>
<comment type="similarity">
    <text evidence="1">Belongs to the IS150/IS1296 orfA family.</text>
</comment>
<organism evidence="4 5">
    <name type="scientific">Lentilactobacillus kefiri</name>
    <name type="common">Lactobacillus kefiri</name>
    <dbReference type="NCBI Taxonomy" id="33962"/>
    <lineage>
        <taxon>Bacteria</taxon>
        <taxon>Bacillati</taxon>
        <taxon>Bacillota</taxon>
        <taxon>Bacilli</taxon>
        <taxon>Lactobacillales</taxon>
        <taxon>Lactobacillaceae</taxon>
        <taxon>Lentilactobacillus</taxon>
    </lineage>
</organism>
<reference evidence="4" key="1">
    <citation type="submission" date="2019-07" db="EMBL/GenBank/DDBJ databases">
        <title>Whole genome shotgun sequence of Lactobacillus kefiri NBRC 15888.</title>
        <authorList>
            <person name="Hosoyama A."/>
            <person name="Uohara A."/>
            <person name="Ohji S."/>
            <person name="Ichikawa N."/>
        </authorList>
    </citation>
    <scope>NUCLEOTIDE SEQUENCE [LARGE SCALE GENOMIC DNA]</scope>
    <source>
        <strain evidence="4">NBRC 15888</strain>
    </source>
</reference>
<sequence>MTKISKTIKLCALIEYFDGQGGLKTISSKYQIAPYLFRMMVAAYRTHGPDVLLNPPQVTPEFRVEVAHWAIANNASYTQVAAKFGYVGARQIQIWKEIYRNQGPNGLLSISKGRKPKMTNKRKKPTKKRSTKKKLSPEENRLKQLEAENLELRIKNEALKLLASMKQRTKNSHK</sequence>
<dbReference type="PANTHER" id="PTHR33795:SF1">
    <property type="entry name" value="INSERTION ELEMENT IS150 PROTEIN INSJ"/>
    <property type="match status" value="1"/>
</dbReference>
<dbReference type="EMBL" id="BJVK01000088">
    <property type="protein sequence ID" value="GEL29517.1"/>
    <property type="molecule type" value="Genomic_DNA"/>
</dbReference>
<evidence type="ECO:0000256" key="2">
    <source>
        <dbReference type="SAM" id="MobiDB-lite"/>
    </source>
</evidence>
<dbReference type="SUPFAM" id="SSF46689">
    <property type="entry name" value="Homeodomain-like"/>
    <property type="match status" value="1"/>
</dbReference>
<feature type="domain" description="Insertion element IS150 protein InsJ-like helix-turn-helix" evidence="3">
    <location>
        <begin position="62"/>
        <end position="115"/>
    </location>
</feature>
<dbReference type="GeneID" id="71567361"/>
<evidence type="ECO:0000256" key="1">
    <source>
        <dbReference type="ARBA" id="ARBA00038232"/>
    </source>
</evidence>
<dbReference type="RefSeq" id="WP_054769918.1">
    <property type="nucleotide sequence ID" value="NZ_BJVK01000088.1"/>
</dbReference>
<protein>
    <recommendedName>
        <fullName evidence="3">Insertion element IS150 protein InsJ-like helix-turn-helix domain-containing protein</fullName>
    </recommendedName>
</protein>
<name>A0A511DZ60_LENKE</name>
<dbReference type="STRING" id="1423764.FC95_GL000623"/>
<dbReference type="AlphaFoldDB" id="A0A511DZ60"/>
<proteinExistence type="inferred from homology"/>
<evidence type="ECO:0000259" key="3">
    <source>
        <dbReference type="Pfam" id="PF13518"/>
    </source>
</evidence>
<accession>A0A511DZ60</accession>
<feature type="compositionally biased region" description="Basic residues" evidence="2">
    <location>
        <begin position="112"/>
        <end position="134"/>
    </location>
</feature>
<dbReference type="InterPro" id="IPR009057">
    <property type="entry name" value="Homeodomain-like_sf"/>
</dbReference>
<dbReference type="OrthoDB" id="2316096at2"/>
<dbReference type="Pfam" id="PF13518">
    <property type="entry name" value="HTH_28"/>
    <property type="match status" value="1"/>
</dbReference>
<comment type="caution">
    <text evidence="4">The sequence shown here is derived from an EMBL/GenBank/DDBJ whole genome shotgun (WGS) entry which is preliminary data.</text>
</comment>
<dbReference type="PANTHER" id="PTHR33795">
    <property type="entry name" value="INSERTION ELEMENT IS150 PROTEIN INSJ"/>
    <property type="match status" value="1"/>
</dbReference>